<comment type="caution">
    <text evidence="1">The sequence shown here is derived from an EMBL/GenBank/DDBJ whole genome shotgun (WGS) entry which is preliminary data.</text>
</comment>
<evidence type="ECO:0008006" key="3">
    <source>
        <dbReference type="Google" id="ProtNLM"/>
    </source>
</evidence>
<dbReference type="Gene3D" id="3.80.10.10">
    <property type="entry name" value="Ribonuclease Inhibitor"/>
    <property type="match status" value="1"/>
</dbReference>
<dbReference type="CDD" id="cd09917">
    <property type="entry name" value="F-box_SF"/>
    <property type="match status" value="1"/>
</dbReference>
<dbReference type="InterPro" id="IPR032675">
    <property type="entry name" value="LRR_dom_sf"/>
</dbReference>
<reference evidence="1" key="1">
    <citation type="submission" date="2023-06" db="EMBL/GenBank/DDBJ databases">
        <authorList>
            <consortium name="Lawrence Berkeley National Laboratory"/>
            <person name="Ahrendt S."/>
            <person name="Sahu N."/>
            <person name="Indic B."/>
            <person name="Wong-Bajracharya J."/>
            <person name="Merenyi Z."/>
            <person name="Ke H.-M."/>
            <person name="Monk M."/>
            <person name="Kocsube S."/>
            <person name="Drula E."/>
            <person name="Lipzen A."/>
            <person name="Balint B."/>
            <person name="Henrissat B."/>
            <person name="Andreopoulos B."/>
            <person name="Martin F.M."/>
            <person name="Harder C.B."/>
            <person name="Rigling D."/>
            <person name="Ford K.L."/>
            <person name="Foster G.D."/>
            <person name="Pangilinan J."/>
            <person name="Papanicolaou A."/>
            <person name="Barry K."/>
            <person name="LaButti K."/>
            <person name="Viragh M."/>
            <person name="Koriabine M."/>
            <person name="Yan M."/>
            <person name="Riley R."/>
            <person name="Champramary S."/>
            <person name="Plett K.L."/>
            <person name="Tsai I.J."/>
            <person name="Slot J."/>
            <person name="Sipos G."/>
            <person name="Plett J."/>
            <person name="Nagy L.G."/>
            <person name="Grigoriev I.V."/>
        </authorList>
    </citation>
    <scope>NUCLEOTIDE SEQUENCE</scope>
    <source>
        <strain evidence="1">HWK02</strain>
    </source>
</reference>
<proteinExistence type="predicted"/>
<sequence length="472" mass="54198">MPVLTAIDSAIIKLAVSPRARAPECSSHTSTTLLYLCTNPRNIRRSATQMIHSQLPNETWDTIIDFLHSDHSSLVVCSLVCRSWLPTSRYHLFERIVLRSQLNQQKFLRSTTGMTLQNCTFGGYTHRLEMYGNCAKSPWVPDRTTLFSWDLCEAIISRLPLFSAVTSLHLSGINWDQMHDIVVPSVMSIFQNIAELDLTDMLWEDPVCLIQFLVAFPMLEGLRLCAGGLTTDDPPERVARYKLGTRLRRLVLKAILIESRVANFGYLFKWLAMQRPPLDYLEIDMSFHSPMVFSGGLADCTGFIRNLRDVRHFVVAPPQMERSITREFPGFRSIKVSVWTDYRVEASQPVLDLSHWTNLRVLHYRQYPSDVLYPWQHHLEQSISKIQQLQELRIQLSFGLYDSTSLNAVFHWEELDNVLSKMPNLKVVQFALKGIESETADLKGEKRLLSYKLPRCTSRGILSVTEVVDDYV</sequence>
<accession>A0AA39Q9Q2</accession>
<dbReference type="SUPFAM" id="SSF52047">
    <property type="entry name" value="RNI-like"/>
    <property type="match status" value="1"/>
</dbReference>
<protein>
    <recommendedName>
        <fullName evidence="3">F-box domain-containing protein</fullName>
    </recommendedName>
</protein>
<dbReference type="EMBL" id="JAUEPU010000012">
    <property type="protein sequence ID" value="KAK0497734.1"/>
    <property type="molecule type" value="Genomic_DNA"/>
</dbReference>
<keyword evidence="2" id="KW-1185">Reference proteome</keyword>
<dbReference type="SUPFAM" id="SSF81383">
    <property type="entry name" value="F-box domain"/>
    <property type="match status" value="1"/>
</dbReference>
<name>A0AA39Q9Q2_9AGAR</name>
<dbReference type="AlphaFoldDB" id="A0AA39Q9Q2"/>
<evidence type="ECO:0000313" key="1">
    <source>
        <dbReference type="EMBL" id="KAK0497734.1"/>
    </source>
</evidence>
<organism evidence="1 2">
    <name type="scientific">Armillaria luteobubalina</name>
    <dbReference type="NCBI Taxonomy" id="153913"/>
    <lineage>
        <taxon>Eukaryota</taxon>
        <taxon>Fungi</taxon>
        <taxon>Dikarya</taxon>
        <taxon>Basidiomycota</taxon>
        <taxon>Agaricomycotina</taxon>
        <taxon>Agaricomycetes</taxon>
        <taxon>Agaricomycetidae</taxon>
        <taxon>Agaricales</taxon>
        <taxon>Marasmiineae</taxon>
        <taxon>Physalacriaceae</taxon>
        <taxon>Armillaria</taxon>
    </lineage>
</organism>
<dbReference type="InterPro" id="IPR036047">
    <property type="entry name" value="F-box-like_dom_sf"/>
</dbReference>
<dbReference type="Proteomes" id="UP001175228">
    <property type="component" value="Unassembled WGS sequence"/>
</dbReference>
<evidence type="ECO:0000313" key="2">
    <source>
        <dbReference type="Proteomes" id="UP001175228"/>
    </source>
</evidence>
<gene>
    <name evidence="1" type="ORF">EDD18DRAFT_116838</name>
</gene>